<comment type="subcellular location">
    <subcellularLocation>
        <location evidence="1">Membrane</location>
        <topology evidence="1">Multi-pass membrane protein</topology>
    </subcellularLocation>
</comment>
<keyword evidence="7" id="KW-0276">Fatty acid metabolism</keyword>
<organism evidence="14">
    <name type="scientific">Tetraselmis sp. GSL018</name>
    <dbReference type="NCBI Taxonomy" id="582737"/>
    <lineage>
        <taxon>Eukaryota</taxon>
        <taxon>Viridiplantae</taxon>
        <taxon>Chlorophyta</taxon>
        <taxon>core chlorophytes</taxon>
        <taxon>Chlorodendrophyceae</taxon>
        <taxon>Chlorodendrales</taxon>
        <taxon>Chlorodendraceae</taxon>
        <taxon>Tetraselmis</taxon>
    </lineage>
</organism>
<dbReference type="GO" id="GO:0042761">
    <property type="term" value="P:very long-chain fatty acid biosynthetic process"/>
    <property type="evidence" value="ECO:0007669"/>
    <property type="project" value="TreeGrafter"/>
</dbReference>
<evidence type="ECO:0000256" key="11">
    <source>
        <dbReference type="ARBA" id="ARBA00023160"/>
    </source>
</evidence>
<dbReference type="Pfam" id="PF01151">
    <property type="entry name" value="ELO"/>
    <property type="match status" value="1"/>
</dbReference>
<feature type="transmembrane region" description="Helical" evidence="13">
    <location>
        <begin position="153"/>
        <end position="174"/>
    </location>
</feature>
<evidence type="ECO:0000256" key="10">
    <source>
        <dbReference type="ARBA" id="ARBA00023136"/>
    </source>
</evidence>
<evidence type="ECO:0000256" key="7">
    <source>
        <dbReference type="ARBA" id="ARBA00022832"/>
    </source>
</evidence>
<evidence type="ECO:0000256" key="2">
    <source>
        <dbReference type="ARBA" id="ARBA00007263"/>
    </source>
</evidence>
<evidence type="ECO:0000313" key="14">
    <source>
        <dbReference type="EMBL" id="JAC83035.1"/>
    </source>
</evidence>
<keyword evidence="11" id="KW-0275">Fatty acid biosynthesis</keyword>
<dbReference type="GO" id="GO:0005789">
    <property type="term" value="C:endoplasmic reticulum membrane"/>
    <property type="evidence" value="ECO:0007669"/>
    <property type="project" value="TreeGrafter"/>
</dbReference>
<evidence type="ECO:0000256" key="13">
    <source>
        <dbReference type="SAM" id="Phobius"/>
    </source>
</evidence>
<evidence type="ECO:0000256" key="1">
    <source>
        <dbReference type="ARBA" id="ARBA00004141"/>
    </source>
</evidence>
<dbReference type="PANTHER" id="PTHR11157">
    <property type="entry name" value="FATTY ACID ACYL TRANSFERASE-RELATED"/>
    <property type="match status" value="1"/>
</dbReference>
<evidence type="ECO:0000256" key="6">
    <source>
        <dbReference type="ARBA" id="ARBA00022692"/>
    </source>
</evidence>
<keyword evidence="6 13" id="KW-0812">Transmembrane</keyword>
<evidence type="ECO:0000256" key="8">
    <source>
        <dbReference type="ARBA" id="ARBA00022989"/>
    </source>
</evidence>
<accession>A0A061SJF4</accession>
<evidence type="ECO:0000256" key="4">
    <source>
        <dbReference type="ARBA" id="ARBA00022516"/>
    </source>
</evidence>
<dbReference type="GO" id="GO:0030148">
    <property type="term" value="P:sphingolipid biosynthetic process"/>
    <property type="evidence" value="ECO:0007669"/>
    <property type="project" value="TreeGrafter"/>
</dbReference>
<gene>
    <name evidence="14" type="ORF">TSPGSL018_4303</name>
</gene>
<dbReference type="GO" id="GO:0009922">
    <property type="term" value="F:fatty acid elongase activity"/>
    <property type="evidence" value="ECO:0007669"/>
    <property type="project" value="UniProtKB-EC"/>
</dbReference>
<feature type="transmembrane region" description="Helical" evidence="13">
    <location>
        <begin position="21"/>
        <end position="40"/>
    </location>
</feature>
<sequence>MYSLDGFTWQRGETLASNPEVLAAGIAVYLGIVLVLPKLLQGKAVPPPTFLAATHNLVLCLGSAVMFVGCAYEAVKEIVRSRDSTWLFCLPLDTKVEGPLWFWSYVYYLSKYYELLDTVILILKCRPLSFLHVFHHSVVLAMAYFWLDSAQSLQVMGLLFNTGVHVVMYYYYFLCTVKRAPKWK</sequence>
<feature type="transmembrane region" description="Helical" evidence="13">
    <location>
        <begin position="52"/>
        <end position="72"/>
    </location>
</feature>
<dbReference type="InterPro" id="IPR030457">
    <property type="entry name" value="ELO_CS"/>
</dbReference>
<dbReference type="AlphaFoldDB" id="A0A061SJF4"/>
<dbReference type="EMBL" id="GBEZ01001984">
    <property type="protein sequence ID" value="JAC83035.1"/>
    <property type="molecule type" value="Transcribed_RNA"/>
</dbReference>
<reference evidence="14" key="1">
    <citation type="submission" date="2014-05" db="EMBL/GenBank/DDBJ databases">
        <title>The transcriptome of the halophilic microalga Tetraselmis sp. GSL018 isolated from the Great Salt Lake, Utah.</title>
        <authorList>
            <person name="Jinkerson R.E."/>
            <person name="D'Adamo S."/>
            <person name="Posewitz M.C."/>
        </authorList>
    </citation>
    <scope>NUCLEOTIDE SEQUENCE</scope>
    <source>
        <strain evidence="14">GSL018</strain>
    </source>
</reference>
<dbReference type="GO" id="GO:0034625">
    <property type="term" value="P:fatty acid elongation, monounsaturated fatty acid"/>
    <property type="evidence" value="ECO:0007669"/>
    <property type="project" value="TreeGrafter"/>
</dbReference>
<dbReference type="EC" id="2.3.1.199" evidence="3"/>
<evidence type="ECO:0000256" key="9">
    <source>
        <dbReference type="ARBA" id="ARBA00023098"/>
    </source>
</evidence>
<evidence type="ECO:0000256" key="3">
    <source>
        <dbReference type="ARBA" id="ARBA00012307"/>
    </source>
</evidence>
<keyword evidence="8 13" id="KW-1133">Transmembrane helix</keyword>
<dbReference type="PROSITE" id="PS01188">
    <property type="entry name" value="ELO"/>
    <property type="match status" value="1"/>
</dbReference>
<feature type="transmembrane region" description="Helical" evidence="13">
    <location>
        <begin position="128"/>
        <end position="147"/>
    </location>
</feature>
<keyword evidence="5" id="KW-0808">Transferase</keyword>
<proteinExistence type="inferred from homology"/>
<dbReference type="GO" id="GO:0034626">
    <property type="term" value="P:fatty acid elongation, polyunsaturated fatty acid"/>
    <property type="evidence" value="ECO:0007669"/>
    <property type="project" value="TreeGrafter"/>
</dbReference>
<comment type="similarity">
    <text evidence="2">Belongs to the ELO family.</text>
</comment>
<dbReference type="PANTHER" id="PTHR11157:SF134">
    <property type="entry name" value="ELONGATION OF FATTY ACIDS PROTEIN 1-RELATED"/>
    <property type="match status" value="1"/>
</dbReference>
<evidence type="ECO:0000256" key="5">
    <source>
        <dbReference type="ARBA" id="ARBA00022679"/>
    </source>
</evidence>
<dbReference type="GO" id="GO:0019367">
    <property type="term" value="P:fatty acid elongation, saturated fatty acid"/>
    <property type="evidence" value="ECO:0007669"/>
    <property type="project" value="TreeGrafter"/>
</dbReference>
<evidence type="ECO:0000256" key="12">
    <source>
        <dbReference type="ARBA" id="ARBA00047375"/>
    </source>
</evidence>
<comment type="catalytic activity">
    <reaction evidence="12">
        <text>a very-long-chain acyl-CoA + malonyl-CoA + H(+) = a very-long-chain 3-oxoacyl-CoA + CO2 + CoA</text>
        <dbReference type="Rhea" id="RHEA:32727"/>
        <dbReference type="ChEBI" id="CHEBI:15378"/>
        <dbReference type="ChEBI" id="CHEBI:16526"/>
        <dbReference type="ChEBI" id="CHEBI:57287"/>
        <dbReference type="ChEBI" id="CHEBI:57384"/>
        <dbReference type="ChEBI" id="CHEBI:90725"/>
        <dbReference type="ChEBI" id="CHEBI:90736"/>
        <dbReference type="EC" id="2.3.1.199"/>
    </reaction>
</comment>
<protein>
    <recommendedName>
        <fullName evidence="3">very-long-chain 3-oxoacyl-CoA synthase</fullName>
        <ecNumber evidence="3">2.3.1.199</ecNumber>
    </recommendedName>
</protein>
<keyword evidence="9" id="KW-0443">Lipid metabolism</keyword>
<name>A0A061SJF4_9CHLO</name>
<dbReference type="InterPro" id="IPR002076">
    <property type="entry name" value="ELO_fam"/>
</dbReference>
<keyword evidence="10 13" id="KW-0472">Membrane</keyword>
<keyword evidence="4" id="KW-0444">Lipid biosynthesis</keyword>
<feature type="non-terminal residue" evidence="14">
    <location>
        <position position="184"/>
    </location>
</feature>